<evidence type="ECO:0000313" key="2">
    <source>
        <dbReference type="Proteomes" id="UP001164539"/>
    </source>
</evidence>
<dbReference type="EMBL" id="CM051404">
    <property type="protein sequence ID" value="KAJ4707127.1"/>
    <property type="molecule type" value="Genomic_DNA"/>
</dbReference>
<dbReference type="Proteomes" id="UP001164539">
    <property type="component" value="Chromosome 11"/>
</dbReference>
<sequence length="321" mass="36312">MASIMEQSSRRQDEPSSDFNLREWALKARMISRENTNSRRFSASNIRSFREDTRSFRSNITISSTASSPGYPLREEIDPSTYSFSTALKALQARNVYNSWECLSPDGFALNSKWNEAEKYICNPLSGEFPMECLSAKTLSGRSYRNLTNSITMSAPLVYNSSNHSRNMIQTKPSTTVEEDVDEFPVPAKKMDGMNTRDVGTQSTPPNLSSDSPSPASTPSIMERSLERCEEEGEDSPNSNIAKPKAQEEVGLKDTREREETKRDKEDERKQRDEQQSCRCSSSIVSSSSQGGCLSWMMKKRHKAKHKSRKKHVFLPRLKGC</sequence>
<organism evidence="1 2">
    <name type="scientific">Melia azedarach</name>
    <name type="common">Chinaberry tree</name>
    <dbReference type="NCBI Taxonomy" id="155640"/>
    <lineage>
        <taxon>Eukaryota</taxon>
        <taxon>Viridiplantae</taxon>
        <taxon>Streptophyta</taxon>
        <taxon>Embryophyta</taxon>
        <taxon>Tracheophyta</taxon>
        <taxon>Spermatophyta</taxon>
        <taxon>Magnoliopsida</taxon>
        <taxon>eudicotyledons</taxon>
        <taxon>Gunneridae</taxon>
        <taxon>Pentapetalae</taxon>
        <taxon>rosids</taxon>
        <taxon>malvids</taxon>
        <taxon>Sapindales</taxon>
        <taxon>Meliaceae</taxon>
        <taxon>Melia</taxon>
    </lineage>
</organism>
<accession>A0ACC1X841</accession>
<name>A0ACC1X841_MELAZ</name>
<comment type="caution">
    <text evidence="1">The sequence shown here is derived from an EMBL/GenBank/DDBJ whole genome shotgun (WGS) entry which is preliminary data.</text>
</comment>
<keyword evidence="2" id="KW-1185">Reference proteome</keyword>
<reference evidence="1 2" key="1">
    <citation type="journal article" date="2023" name="Science">
        <title>Complex scaffold remodeling in plant triterpene biosynthesis.</title>
        <authorList>
            <person name="De La Pena R."/>
            <person name="Hodgson H."/>
            <person name="Liu J.C."/>
            <person name="Stephenson M.J."/>
            <person name="Martin A.C."/>
            <person name="Owen C."/>
            <person name="Harkess A."/>
            <person name="Leebens-Mack J."/>
            <person name="Jimenez L.E."/>
            <person name="Osbourn A."/>
            <person name="Sattely E.S."/>
        </authorList>
    </citation>
    <scope>NUCLEOTIDE SEQUENCE [LARGE SCALE GENOMIC DNA]</scope>
    <source>
        <strain evidence="2">cv. JPN11</strain>
        <tissue evidence="1">Leaf</tissue>
    </source>
</reference>
<evidence type="ECO:0000313" key="1">
    <source>
        <dbReference type="EMBL" id="KAJ4707127.1"/>
    </source>
</evidence>
<gene>
    <name evidence="1" type="ORF">OWV82_020690</name>
</gene>
<protein>
    <submittedName>
        <fullName evidence="1">LuxR family transcriptional regulator</fullName>
    </submittedName>
</protein>
<proteinExistence type="predicted"/>